<dbReference type="InterPro" id="IPR050790">
    <property type="entry name" value="ExbB/TolQ_transport"/>
</dbReference>
<evidence type="ECO:0000259" key="12">
    <source>
        <dbReference type="Pfam" id="PF01618"/>
    </source>
</evidence>
<feature type="region of interest" description="Disordered" evidence="10">
    <location>
        <begin position="453"/>
        <end position="480"/>
    </location>
</feature>
<gene>
    <name evidence="13" type="primary">tolQ_7</name>
    <name evidence="13" type="ORF">Hsar01_03475</name>
</gene>
<dbReference type="Proteomes" id="UP001476282">
    <property type="component" value="Unassembled WGS sequence"/>
</dbReference>
<dbReference type="RefSeq" id="WP_353568332.1">
    <property type="nucleotide sequence ID" value="NZ_BAABRI010000022.1"/>
</dbReference>
<sequence length="480" mass="51888">MKRPLFLLTLGLTGVVAAQSASEQQQLDEARSELKKTRAEYTAMRTDLYRQINKLDDHAIELGRELRTLEREAELRHNRRESLKREIEGREAGFNYTVGILNQYGDAFLTRIHPAENQLYKKRLDDAAAKATAAGDDLQAELDERLVAARAGIERLTAVTGGHRFEGEGLRNGSEAISGKFLILGPSVYMTESGGDFEGVATFAAGGTALPTVVALEDVPKGAVTEVIRNGAGDLPLDPTMGKAIEVQAAEESIGETVEKGGIVGHAILALGFVALALTVFKVWEITRFPVPSRRLVNEIIDDLLAHRHDAAAKKAASVRGLAGELVRTGVERFYEKRRVLEEALFEKLISVKPKLERFLPFLGLTAAAAPLMGLLGTVLGIIKTFKAMALYGSGNQKAFTQGISEALITTAEGLVVAIPVLVLHGLMKSLARGKFSEVEGVAISMMNGTTELERKAEAKPSKEAEDEGDDDPELVPNPV</sequence>
<feature type="transmembrane region" description="Helical" evidence="11">
    <location>
        <begin position="403"/>
        <end position="427"/>
    </location>
</feature>
<feature type="transmembrane region" description="Helical" evidence="11">
    <location>
        <begin position="359"/>
        <end position="383"/>
    </location>
</feature>
<evidence type="ECO:0000256" key="9">
    <source>
        <dbReference type="SAM" id="Coils"/>
    </source>
</evidence>
<name>A0ABP9UXZ5_9BACT</name>
<feature type="domain" description="MotA/TolQ/ExbB proton channel" evidence="12">
    <location>
        <begin position="325"/>
        <end position="438"/>
    </location>
</feature>
<keyword evidence="4 11" id="KW-0812">Transmembrane</keyword>
<dbReference type="PANTHER" id="PTHR30625">
    <property type="entry name" value="PROTEIN TOLQ"/>
    <property type="match status" value="1"/>
</dbReference>
<keyword evidence="6 11" id="KW-1133">Transmembrane helix</keyword>
<feature type="coiled-coil region" evidence="9">
    <location>
        <begin position="20"/>
        <end position="86"/>
    </location>
</feature>
<evidence type="ECO:0000256" key="7">
    <source>
        <dbReference type="ARBA" id="ARBA00023136"/>
    </source>
</evidence>
<evidence type="ECO:0000256" key="4">
    <source>
        <dbReference type="ARBA" id="ARBA00022692"/>
    </source>
</evidence>
<feature type="compositionally biased region" description="Basic and acidic residues" evidence="10">
    <location>
        <begin position="453"/>
        <end position="464"/>
    </location>
</feature>
<protein>
    <submittedName>
        <fullName evidence="13">Tol-Pal system protein TolQ</fullName>
    </submittedName>
</protein>
<feature type="transmembrane region" description="Helical" evidence="11">
    <location>
        <begin position="263"/>
        <end position="284"/>
    </location>
</feature>
<evidence type="ECO:0000256" key="1">
    <source>
        <dbReference type="ARBA" id="ARBA00004651"/>
    </source>
</evidence>
<evidence type="ECO:0000256" key="8">
    <source>
        <dbReference type="RuleBase" id="RU004057"/>
    </source>
</evidence>
<organism evidence="13 14">
    <name type="scientific">Haloferula sargassicola</name>
    <dbReference type="NCBI Taxonomy" id="490096"/>
    <lineage>
        <taxon>Bacteria</taxon>
        <taxon>Pseudomonadati</taxon>
        <taxon>Verrucomicrobiota</taxon>
        <taxon>Verrucomicrobiia</taxon>
        <taxon>Verrucomicrobiales</taxon>
        <taxon>Verrucomicrobiaceae</taxon>
        <taxon>Haloferula</taxon>
    </lineage>
</organism>
<comment type="similarity">
    <text evidence="8">Belongs to the exbB/tolQ family.</text>
</comment>
<keyword evidence="9" id="KW-0175">Coiled coil</keyword>
<evidence type="ECO:0000256" key="6">
    <source>
        <dbReference type="ARBA" id="ARBA00022989"/>
    </source>
</evidence>
<evidence type="ECO:0000256" key="3">
    <source>
        <dbReference type="ARBA" id="ARBA00022475"/>
    </source>
</evidence>
<keyword evidence="14" id="KW-1185">Reference proteome</keyword>
<evidence type="ECO:0000256" key="10">
    <source>
        <dbReference type="SAM" id="MobiDB-lite"/>
    </source>
</evidence>
<dbReference type="Pfam" id="PF01618">
    <property type="entry name" value="MotA_ExbB"/>
    <property type="match status" value="1"/>
</dbReference>
<reference evidence="13 14" key="1">
    <citation type="submission" date="2024-02" db="EMBL/GenBank/DDBJ databases">
        <title>Haloferula sargassicola NBRC 104335.</title>
        <authorList>
            <person name="Ichikawa N."/>
            <person name="Katano-Makiyama Y."/>
            <person name="Hidaka K."/>
        </authorList>
    </citation>
    <scope>NUCLEOTIDE SEQUENCE [LARGE SCALE GENOMIC DNA]</scope>
    <source>
        <strain evidence="13 14">NBRC 104335</strain>
    </source>
</reference>
<evidence type="ECO:0000313" key="14">
    <source>
        <dbReference type="Proteomes" id="UP001476282"/>
    </source>
</evidence>
<feature type="compositionally biased region" description="Acidic residues" evidence="10">
    <location>
        <begin position="465"/>
        <end position="474"/>
    </location>
</feature>
<comment type="caution">
    <text evidence="13">The sequence shown here is derived from an EMBL/GenBank/DDBJ whole genome shotgun (WGS) entry which is preliminary data.</text>
</comment>
<dbReference type="EMBL" id="BAABRI010000022">
    <property type="protein sequence ID" value="GAA5484234.1"/>
    <property type="molecule type" value="Genomic_DNA"/>
</dbReference>
<evidence type="ECO:0000256" key="5">
    <source>
        <dbReference type="ARBA" id="ARBA00022927"/>
    </source>
</evidence>
<keyword evidence="2 8" id="KW-0813">Transport</keyword>
<keyword evidence="3" id="KW-1003">Cell membrane</keyword>
<proteinExistence type="inferred from homology"/>
<evidence type="ECO:0000256" key="11">
    <source>
        <dbReference type="SAM" id="Phobius"/>
    </source>
</evidence>
<dbReference type="PANTHER" id="PTHR30625:SF15">
    <property type="entry name" value="BIOPOLYMER TRANSPORT PROTEIN EXBB"/>
    <property type="match status" value="1"/>
</dbReference>
<accession>A0ABP9UXZ5</accession>
<evidence type="ECO:0000313" key="13">
    <source>
        <dbReference type="EMBL" id="GAA5484234.1"/>
    </source>
</evidence>
<keyword evidence="7 11" id="KW-0472">Membrane</keyword>
<evidence type="ECO:0000256" key="2">
    <source>
        <dbReference type="ARBA" id="ARBA00022448"/>
    </source>
</evidence>
<dbReference type="InterPro" id="IPR002898">
    <property type="entry name" value="MotA_ExbB_proton_chnl"/>
</dbReference>
<comment type="subcellular location">
    <subcellularLocation>
        <location evidence="1">Cell membrane</location>
        <topology evidence="1">Multi-pass membrane protein</topology>
    </subcellularLocation>
    <subcellularLocation>
        <location evidence="8">Membrane</location>
        <topology evidence="8">Multi-pass membrane protein</topology>
    </subcellularLocation>
</comment>
<keyword evidence="5 8" id="KW-0653">Protein transport</keyword>